<dbReference type="EMBL" id="BTSX01000003">
    <property type="protein sequence ID" value="GMS90006.1"/>
    <property type="molecule type" value="Genomic_DNA"/>
</dbReference>
<proteinExistence type="predicted"/>
<comment type="caution">
    <text evidence="1">The sequence shown here is derived from an EMBL/GenBank/DDBJ whole genome shotgun (WGS) entry which is preliminary data.</text>
</comment>
<evidence type="ECO:0000313" key="1">
    <source>
        <dbReference type="EMBL" id="GMS90006.1"/>
    </source>
</evidence>
<reference evidence="1" key="1">
    <citation type="submission" date="2023-10" db="EMBL/GenBank/DDBJ databases">
        <title>Genome assembly of Pristionchus species.</title>
        <authorList>
            <person name="Yoshida K."/>
            <person name="Sommer R.J."/>
        </authorList>
    </citation>
    <scope>NUCLEOTIDE SEQUENCE</scope>
    <source>
        <strain evidence="1">RS0144</strain>
    </source>
</reference>
<sequence>MAFFLLQKGNNNGDLVVLQVKQVEVQLDKFMADHCYHHILIAIHNFDVVSYHNNLSLNTSAFPLSYSLLQLILEVDSRCSGGWVYPAIAGSPSRIDRAPRIERNRGIVSRMALLVHSHSASALISFPHALHLCTFNQRNCSMIRSCSGRV</sequence>
<organism evidence="1 2">
    <name type="scientific">Pristionchus entomophagus</name>
    <dbReference type="NCBI Taxonomy" id="358040"/>
    <lineage>
        <taxon>Eukaryota</taxon>
        <taxon>Metazoa</taxon>
        <taxon>Ecdysozoa</taxon>
        <taxon>Nematoda</taxon>
        <taxon>Chromadorea</taxon>
        <taxon>Rhabditida</taxon>
        <taxon>Rhabditina</taxon>
        <taxon>Diplogasteromorpha</taxon>
        <taxon>Diplogasteroidea</taxon>
        <taxon>Neodiplogasteridae</taxon>
        <taxon>Pristionchus</taxon>
    </lineage>
</organism>
<name>A0AAV5TE56_9BILA</name>
<dbReference type="Proteomes" id="UP001432027">
    <property type="component" value="Unassembled WGS sequence"/>
</dbReference>
<evidence type="ECO:0000313" key="2">
    <source>
        <dbReference type="Proteomes" id="UP001432027"/>
    </source>
</evidence>
<accession>A0AAV5TE56</accession>
<dbReference type="AlphaFoldDB" id="A0AAV5TE56"/>
<evidence type="ECO:0008006" key="3">
    <source>
        <dbReference type="Google" id="ProtNLM"/>
    </source>
</evidence>
<keyword evidence="2" id="KW-1185">Reference proteome</keyword>
<protein>
    <recommendedName>
        <fullName evidence="3">G protein-coupled receptor</fullName>
    </recommendedName>
</protein>
<gene>
    <name evidence="1" type="ORF">PENTCL1PPCAC_12181</name>
</gene>